<dbReference type="Proteomes" id="UP001165270">
    <property type="component" value="Unassembled WGS sequence"/>
</dbReference>
<reference evidence="1" key="1">
    <citation type="submission" date="2022-03" db="EMBL/GenBank/DDBJ databases">
        <title>Streptomyces 7R015 and 7R016 isolated from Barleria lupulina in Thailand.</title>
        <authorList>
            <person name="Kanchanasin P."/>
            <person name="Phongsopitanun W."/>
            <person name="Tanasupawat S."/>
        </authorList>
    </citation>
    <scope>NUCLEOTIDE SEQUENCE</scope>
    <source>
        <strain evidence="1">7R016</strain>
    </source>
</reference>
<gene>
    <name evidence="1" type="ORF">MQN93_06110</name>
</gene>
<proteinExistence type="predicted"/>
<accession>A0ABS9XB61</accession>
<keyword evidence="2" id="KW-1185">Reference proteome</keyword>
<name>A0ABS9XB61_9ACTN</name>
<evidence type="ECO:0000313" key="2">
    <source>
        <dbReference type="Proteomes" id="UP001165270"/>
    </source>
</evidence>
<dbReference type="RefSeq" id="WP_016435081.1">
    <property type="nucleotide sequence ID" value="NZ_JALDAX010000002.1"/>
</dbReference>
<evidence type="ECO:0000313" key="1">
    <source>
        <dbReference type="EMBL" id="MCI3239293.1"/>
    </source>
</evidence>
<sequence length="166" mass="16923">MTSTPSQTHPFDLAELGTLVLLPWSSEAPDGGDMPYLLAYSLGDAEGGPEMTSGAIARLLASHGLMVGGQLVDGTAATGLAITLHVEDGQAVVGMPQLGARCAAPPAWLTAVGERGYAYLVFTTRPWPEGGPGLPIEPAALTAFVGAEQTLRAAAHIILPAQGSHA</sequence>
<comment type="caution">
    <text evidence="1">The sequence shown here is derived from an EMBL/GenBank/DDBJ whole genome shotgun (WGS) entry which is preliminary data.</text>
</comment>
<dbReference type="InterPro" id="IPR045993">
    <property type="entry name" value="DUF5949"/>
</dbReference>
<dbReference type="Pfam" id="PF19374">
    <property type="entry name" value="DUF5949"/>
    <property type="match status" value="1"/>
</dbReference>
<protein>
    <submittedName>
        <fullName evidence="1">DUF5949 family protein</fullName>
    </submittedName>
</protein>
<dbReference type="EMBL" id="JALDAX010000002">
    <property type="protein sequence ID" value="MCI3239293.1"/>
    <property type="molecule type" value="Genomic_DNA"/>
</dbReference>
<organism evidence="1 2">
    <name type="scientific">Streptomyces spinosisporus</name>
    <dbReference type="NCBI Taxonomy" id="2927582"/>
    <lineage>
        <taxon>Bacteria</taxon>
        <taxon>Bacillati</taxon>
        <taxon>Actinomycetota</taxon>
        <taxon>Actinomycetes</taxon>
        <taxon>Kitasatosporales</taxon>
        <taxon>Streptomycetaceae</taxon>
        <taxon>Streptomyces</taxon>
    </lineage>
</organism>